<protein>
    <recommendedName>
        <fullName evidence="3">Transposase</fullName>
    </recommendedName>
</protein>
<name>A0A7W7RB07_KITKI</name>
<dbReference type="Proteomes" id="UP000540506">
    <property type="component" value="Unassembled WGS sequence"/>
</dbReference>
<sequence>MHWPRARPLPASRPPAGPGLVLRGPAWINQVERWFGLLTDKLIRRGVHTSVKALEDDIKAWIDAWNQGPRPFTWTKTADEILKSLADCLAKINPPSQPSRQCPPS</sequence>
<dbReference type="EMBL" id="JACHJV010000003">
    <property type="protein sequence ID" value="MBB4928614.1"/>
    <property type="molecule type" value="Genomic_DNA"/>
</dbReference>
<dbReference type="RefSeq" id="WP_376778610.1">
    <property type="nucleotide sequence ID" value="NZ_JACHJV010000003.1"/>
</dbReference>
<reference evidence="1 2" key="1">
    <citation type="submission" date="2020-08" db="EMBL/GenBank/DDBJ databases">
        <title>Sequencing the genomes of 1000 actinobacteria strains.</title>
        <authorList>
            <person name="Klenk H.-P."/>
        </authorList>
    </citation>
    <scope>NUCLEOTIDE SEQUENCE [LARGE SCALE GENOMIC DNA]</scope>
    <source>
        <strain evidence="1 2">DSM 41654</strain>
    </source>
</reference>
<gene>
    <name evidence="1" type="ORF">FHR34_007711</name>
</gene>
<evidence type="ECO:0000313" key="2">
    <source>
        <dbReference type="Proteomes" id="UP000540506"/>
    </source>
</evidence>
<organism evidence="1 2">
    <name type="scientific">Kitasatospora kifunensis</name>
    <name type="common">Streptomyces kifunensis</name>
    <dbReference type="NCBI Taxonomy" id="58351"/>
    <lineage>
        <taxon>Bacteria</taxon>
        <taxon>Bacillati</taxon>
        <taxon>Actinomycetota</taxon>
        <taxon>Actinomycetes</taxon>
        <taxon>Kitasatosporales</taxon>
        <taxon>Streptomycetaceae</taxon>
        <taxon>Kitasatospora</taxon>
    </lineage>
</organism>
<evidence type="ECO:0008006" key="3">
    <source>
        <dbReference type="Google" id="ProtNLM"/>
    </source>
</evidence>
<keyword evidence="2" id="KW-1185">Reference proteome</keyword>
<comment type="caution">
    <text evidence="1">The sequence shown here is derived from an EMBL/GenBank/DDBJ whole genome shotgun (WGS) entry which is preliminary data.</text>
</comment>
<proteinExistence type="predicted"/>
<dbReference type="AlphaFoldDB" id="A0A7W7RB07"/>
<evidence type="ECO:0000313" key="1">
    <source>
        <dbReference type="EMBL" id="MBB4928614.1"/>
    </source>
</evidence>
<accession>A0A7W7RB07</accession>